<gene>
    <name evidence="2" type="ORF">EZV76_09070</name>
</gene>
<sequence length="111" mass="12147">MENNDSLYFAVGGLFYGLIQLIVLIACIILVLKQRNTATILMLVGQILSIVFSLGGYLWNFLAAKNGVDSLLQANKIMSVVGPLPYGLFAIGLILFAMNQVKKKRLGQENV</sequence>
<keyword evidence="1" id="KW-0812">Transmembrane</keyword>
<organism evidence="2 3">
    <name type="scientific">Flagellimonas alvinocaridis</name>
    <dbReference type="NCBI Taxonomy" id="2530200"/>
    <lineage>
        <taxon>Bacteria</taxon>
        <taxon>Pseudomonadati</taxon>
        <taxon>Bacteroidota</taxon>
        <taxon>Flavobacteriia</taxon>
        <taxon>Flavobacteriales</taxon>
        <taxon>Flavobacteriaceae</taxon>
        <taxon>Flagellimonas</taxon>
    </lineage>
</organism>
<dbReference type="EMBL" id="SNTZ01000003">
    <property type="protein sequence ID" value="THV59705.1"/>
    <property type="molecule type" value="Genomic_DNA"/>
</dbReference>
<evidence type="ECO:0000313" key="2">
    <source>
        <dbReference type="EMBL" id="THV59705.1"/>
    </source>
</evidence>
<feature type="transmembrane region" description="Helical" evidence="1">
    <location>
        <begin position="6"/>
        <end position="32"/>
    </location>
</feature>
<keyword evidence="1" id="KW-1133">Transmembrane helix</keyword>
<keyword evidence="1" id="KW-0472">Membrane</keyword>
<feature type="transmembrane region" description="Helical" evidence="1">
    <location>
        <begin position="79"/>
        <end position="98"/>
    </location>
</feature>
<feature type="transmembrane region" description="Helical" evidence="1">
    <location>
        <begin position="39"/>
        <end position="59"/>
    </location>
</feature>
<comment type="caution">
    <text evidence="2">The sequence shown here is derived from an EMBL/GenBank/DDBJ whole genome shotgun (WGS) entry which is preliminary data.</text>
</comment>
<evidence type="ECO:0000256" key="1">
    <source>
        <dbReference type="SAM" id="Phobius"/>
    </source>
</evidence>
<dbReference type="AlphaFoldDB" id="A0A4S8RRJ1"/>
<accession>A0A4S8RRJ1</accession>
<keyword evidence="3" id="KW-1185">Reference proteome</keyword>
<protein>
    <recommendedName>
        <fullName evidence="4">MotA/TolQ/ExbB proton channel domain-containing protein</fullName>
    </recommendedName>
</protein>
<reference evidence="2 3" key="1">
    <citation type="submission" date="2019-03" db="EMBL/GenBank/DDBJ databases">
        <title>Muricauda SCR12 sp.nov, a marine bacterium isolated from Pacific Ocean:the Okinawa trough.</title>
        <authorList>
            <person name="Liu L."/>
        </authorList>
    </citation>
    <scope>NUCLEOTIDE SEQUENCE [LARGE SCALE GENOMIC DNA]</scope>
    <source>
        <strain evidence="2 3">SCR12</strain>
    </source>
</reference>
<evidence type="ECO:0008006" key="4">
    <source>
        <dbReference type="Google" id="ProtNLM"/>
    </source>
</evidence>
<dbReference type="Proteomes" id="UP000310406">
    <property type="component" value="Unassembled WGS sequence"/>
</dbReference>
<dbReference type="RefSeq" id="WP_136566222.1">
    <property type="nucleotide sequence ID" value="NZ_SNTZ01000003.1"/>
</dbReference>
<dbReference type="OrthoDB" id="1453975at2"/>
<proteinExistence type="predicted"/>
<name>A0A4S8RRJ1_9FLAO</name>
<evidence type="ECO:0000313" key="3">
    <source>
        <dbReference type="Proteomes" id="UP000310406"/>
    </source>
</evidence>